<dbReference type="Pfam" id="PF13639">
    <property type="entry name" value="zf-RING_2"/>
    <property type="match status" value="1"/>
</dbReference>
<dbReference type="PROSITE" id="PS50089">
    <property type="entry name" value="ZF_RING_2"/>
    <property type="match status" value="1"/>
</dbReference>
<dbReference type="VEuPathDB" id="FungiDB:SDRG_06024"/>
<dbReference type="InterPro" id="IPR001841">
    <property type="entry name" value="Znf_RING"/>
</dbReference>
<name>T0QF78_SAPDV</name>
<evidence type="ECO:0000256" key="8">
    <source>
        <dbReference type="PROSITE-ProRule" id="PRU00175"/>
    </source>
</evidence>
<dbReference type="eggNOG" id="KOG0800">
    <property type="taxonomic scope" value="Eukaryota"/>
</dbReference>
<evidence type="ECO:0000313" key="11">
    <source>
        <dbReference type="EMBL" id="EQC36579.1"/>
    </source>
</evidence>
<dbReference type="AlphaFoldDB" id="T0QF78"/>
<evidence type="ECO:0000313" key="12">
    <source>
        <dbReference type="Proteomes" id="UP000030762"/>
    </source>
</evidence>
<evidence type="ECO:0000256" key="7">
    <source>
        <dbReference type="ARBA" id="ARBA00022833"/>
    </source>
</evidence>
<evidence type="ECO:0000256" key="6">
    <source>
        <dbReference type="ARBA" id="ARBA00022786"/>
    </source>
</evidence>
<dbReference type="OrthoDB" id="8062037at2759"/>
<evidence type="ECO:0000256" key="2">
    <source>
        <dbReference type="ARBA" id="ARBA00012483"/>
    </source>
</evidence>
<dbReference type="InParanoid" id="T0QF78"/>
<organism evidence="11 12">
    <name type="scientific">Saprolegnia diclina (strain VS20)</name>
    <dbReference type="NCBI Taxonomy" id="1156394"/>
    <lineage>
        <taxon>Eukaryota</taxon>
        <taxon>Sar</taxon>
        <taxon>Stramenopiles</taxon>
        <taxon>Oomycota</taxon>
        <taxon>Saprolegniomycetes</taxon>
        <taxon>Saprolegniales</taxon>
        <taxon>Saprolegniaceae</taxon>
        <taxon>Saprolegnia</taxon>
    </lineage>
</organism>
<dbReference type="PANTHER" id="PTHR46463">
    <property type="entry name" value="ZINC FINGER, RING/FYVE/PHD-TYPE"/>
    <property type="match status" value="1"/>
</dbReference>
<dbReference type="Gene3D" id="3.30.40.10">
    <property type="entry name" value="Zinc/RING finger domain, C3HC4 (zinc finger)"/>
    <property type="match status" value="1"/>
</dbReference>
<dbReference type="STRING" id="1156394.T0QF78"/>
<evidence type="ECO:0000256" key="9">
    <source>
        <dbReference type="SAM" id="MobiDB-lite"/>
    </source>
</evidence>
<proteinExistence type="predicted"/>
<keyword evidence="3" id="KW-0808">Transferase</keyword>
<reference evidence="11 12" key="1">
    <citation type="submission" date="2012-04" db="EMBL/GenBank/DDBJ databases">
        <title>The Genome Sequence of Saprolegnia declina VS20.</title>
        <authorList>
            <consortium name="The Broad Institute Genome Sequencing Platform"/>
            <person name="Russ C."/>
            <person name="Nusbaum C."/>
            <person name="Tyler B."/>
            <person name="van West P."/>
            <person name="Dieguez-Uribeondo J."/>
            <person name="de Bruijn I."/>
            <person name="Tripathy S."/>
            <person name="Jiang R."/>
            <person name="Young S.K."/>
            <person name="Zeng Q."/>
            <person name="Gargeya S."/>
            <person name="Fitzgerald M."/>
            <person name="Haas B."/>
            <person name="Abouelleil A."/>
            <person name="Alvarado L."/>
            <person name="Arachchi H.M."/>
            <person name="Berlin A."/>
            <person name="Chapman S.B."/>
            <person name="Goldberg J."/>
            <person name="Griggs A."/>
            <person name="Gujja S."/>
            <person name="Hansen M."/>
            <person name="Howarth C."/>
            <person name="Imamovic A."/>
            <person name="Larimer J."/>
            <person name="McCowen C."/>
            <person name="Montmayeur A."/>
            <person name="Murphy C."/>
            <person name="Neiman D."/>
            <person name="Pearson M."/>
            <person name="Priest M."/>
            <person name="Roberts A."/>
            <person name="Saif S."/>
            <person name="Shea T."/>
            <person name="Sisk P."/>
            <person name="Sykes S."/>
            <person name="Wortman J."/>
            <person name="Nusbaum C."/>
            <person name="Birren B."/>
        </authorList>
    </citation>
    <scope>NUCLEOTIDE SEQUENCE [LARGE SCALE GENOMIC DNA]</scope>
    <source>
        <strain evidence="11 12">VS20</strain>
    </source>
</reference>
<keyword evidence="12" id="KW-1185">Reference proteome</keyword>
<keyword evidence="5 8" id="KW-0863">Zinc-finger</keyword>
<evidence type="ECO:0000259" key="10">
    <source>
        <dbReference type="PROSITE" id="PS50089"/>
    </source>
</evidence>
<dbReference type="PANTHER" id="PTHR46463:SF90">
    <property type="entry name" value="ANAPHASE-PROMOTING COMPLEX SUBUNIT 11 RING-H2 FINGER PROTEIN"/>
    <property type="match status" value="1"/>
</dbReference>
<evidence type="ECO:0000256" key="4">
    <source>
        <dbReference type="ARBA" id="ARBA00022723"/>
    </source>
</evidence>
<dbReference type="EMBL" id="JH767147">
    <property type="protein sequence ID" value="EQC36579.1"/>
    <property type="molecule type" value="Genomic_DNA"/>
</dbReference>
<dbReference type="EC" id="2.3.2.27" evidence="2"/>
<dbReference type="GeneID" id="19946751"/>
<dbReference type="GO" id="GO:0008270">
    <property type="term" value="F:zinc ion binding"/>
    <property type="evidence" value="ECO:0007669"/>
    <property type="project" value="UniProtKB-KW"/>
</dbReference>
<accession>T0QF78</accession>
<keyword evidence="4" id="KW-0479">Metal-binding</keyword>
<evidence type="ECO:0000256" key="5">
    <source>
        <dbReference type="ARBA" id="ARBA00022771"/>
    </source>
</evidence>
<feature type="domain" description="RING-type" evidence="10">
    <location>
        <begin position="101"/>
        <end position="147"/>
    </location>
</feature>
<gene>
    <name evidence="11" type="ORF">SDRG_06024</name>
</gene>
<comment type="catalytic activity">
    <reaction evidence="1">
        <text>S-ubiquitinyl-[E2 ubiquitin-conjugating enzyme]-L-cysteine + [acceptor protein]-L-lysine = [E2 ubiquitin-conjugating enzyme]-L-cysteine + N(6)-ubiquitinyl-[acceptor protein]-L-lysine.</text>
        <dbReference type="EC" id="2.3.2.27"/>
    </reaction>
</comment>
<dbReference type="SUPFAM" id="SSF57850">
    <property type="entry name" value="RING/U-box"/>
    <property type="match status" value="1"/>
</dbReference>
<dbReference type="OMA" id="AYTAFVY"/>
<feature type="region of interest" description="Disordered" evidence="9">
    <location>
        <begin position="1"/>
        <end position="38"/>
    </location>
</feature>
<keyword evidence="6" id="KW-0833">Ubl conjugation pathway</keyword>
<keyword evidence="7" id="KW-0862">Zinc</keyword>
<protein>
    <recommendedName>
        <fullName evidence="2">RING-type E3 ubiquitin transferase</fullName>
        <ecNumber evidence="2">2.3.2.27</ecNumber>
    </recommendedName>
</protein>
<sequence length="155" mass="17247">MGQSCSCLDQSHPHSRRRSSSSSMSLQGDATARAEGLLHQPSKAIEASVVKRNPRTLDHESAYTAFVYKGMEHPPSSKKTEASGVSEPRSSTDTTILELECVMCLDTFSDENPKIRTLCNCGVNRTNFHLACLYEWVDRDKSCPVCRAVLFFEEN</sequence>
<dbReference type="GO" id="GO:0061630">
    <property type="term" value="F:ubiquitin protein ligase activity"/>
    <property type="evidence" value="ECO:0007669"/>
    <property type="project" value="UniProtKB-EC"/>
</dbReference>
<dbReference type="RefSeq" id="XP_008610000.1">
    <property type="nucleotide sequence ID" value="XM_008611778.1"/>
</dbReference>
<evidence type="ECO:0000256" key="1">
    <source>
        <dbReference type="ARBA" id="ARBA00000900"/>
    </source>
</evidence>
<evidence type="ECO:0000256" key="3">
    <source>
        <dbReference type="ARBA" id="ARBA00022679"/>
    </source>
</evidence>
<dbReference type="InterPro" id="IPR013083">
    <property type="entry name" value="Znf_RING/FYVE/PHD"/>
</dbReference>
<dbReference type="Proteomes" id="UP000030762">
    <property type="component" value="Unassembled WGS sequence"/>
</dbReference>